<gene>
    <name evidence="4" type="ORF">EM808_13145</name>
</gene>
<evidence type="ECO:0000256" key="2">
    <source>
        <dbReference type="ARBA" id="ARBA00006479"/>
    </source>
</evidence>
<dbReference type="InterPro" id="IPR036388">
    <property type="entry name" value="WH-like_DNA-bd_sf"/>
</dbReference>
<dbReference type="InterPro" id="IPR036390">
    <property type="entry name" value="WH_DNA-bd_sf"/>
</dbReference>
<keyword evidence="5" id="KW-1185">Reference proteome</keyword>
<proteinExistence type="inferred from homology"/>
<dbReference type="InterPro" id="IPR043129">
    <property type="entry name" value="ATPase_NBD"/>
</dbReference>
<dbReference type="Gene3D" id="3.30.420.40">
    <property type="match status" value="2"/>
</dbReference>
<dbReference type="CDD" id="cd24077">
    <property type="entry name" value="ASKHA_ATPase_ROK_SaXylR-like"/>
    <property type="match status" value="1"/>
</dbReference>
<evidence type="ECO:0000313" key="5">
    <source>
        <dbReference type="Proteomes" id="UP000288024"/>
    </source>
</evidence>
<keyword evidence="3" id="KW-0859">Xylose metabolism</keyword>
<organism evidence="4 5">
    <name type="scientific">Niallia taxi</name>
    <dbReference type="NCBI Taxonomy" id="2499688"/>
    <lineage>
        <taxon>Bacteria</taxon>
        <taxon>Bacillati</taxon>
        <taxon>Bacillota</taxon>
        <taxon>Bacilli</taxon>
        <taxon>Bacillales</taxon>
        <taxon>Bacillaceae</taxon>
        <taxon>Niallia</taxon>
    </lineage>
</organism>
<comment type="similarity">
    <text evidence="2">Belongs to the ROK (NagC/XylR) family.</text>
</comment>
<accession>A0A437KB78</accession>
<dbReference type="Proteomes" id="UP000288024">
    <property type="component" value="Unassembled WGS sequence"/>
</dbReference>
<keyword evidence="3" id="KW-0119">Carbohydrate metabolism</keyword>
<dbReference type="PANTHER" id="PTHR18964">
    <property type="entry name" value="ROK (REPRESSOR, ORF, KINASE) FAMILY"/>
    <property type="match status" value="1"/>
</dbReference>
<dbReference type="SUPFAM" id="SSF46785">
    <property type="entry name" value="Winged helix' DNA-binding domain"/>
    <property type="match status" value="1"/>
</dbReference>
<sequence length="389" mass="43031">MITGDAAYIKKLNRSSIIRNIIKEGMISRADLSKVTDLTRATISVQVADLLAEGLIVETQLEHNSVGRKPIMLSLNGNAGYALGIDLDSGKISFILSDLLGQPVSTKSVELKTNDYDKILPILIEAIKEFLKSTPESEYGIVGIVIAIHGLVSKDENIHFVPRLDWSNIHLKADLEKEINIPIYIENNANLCSFAERVYQHHETEYLLCTTLYSGIGIGMMMNDEFFRGHDGFAGEAGHMIIVPGGKPCNCGNKGCWEKYASEASIFDHLSSTRKIENLTYDQIQAWIESGDEEVIDLMEQLLYYLSIGLNNLINMYNPDTLVLESELLRIYPDSLEKIKANLSSSTSHYQGLLISPLGKGAVVLGACALAIKNFLDVPMLNFTLENDA</sequence>
<dbReference type="PROSITE" id="PS01125">
    <property type="entry name" value="ROK"/>
    <property type="match status" value="1"/>
</dbReference>
<evidence type="ECO:0000313" key="4">
    <source>
        <dbReference type="EMBL" id="RVT62702.1"/>
    </source>
</evidence>
<dbReference type="AlphaFoldDB" id="A0A437KB78"/>
<dbReference type="InterPro" id="IPR049874">
    <property type="entry name" value="ROK_cs"/>
</dbReference>
<reference evidence="4 5" key="1">
    <citation type="submission" date="2019-01" db="EMBL/GenBank/DDBJ databases">
        <title>Bacillus sp. M5HDSG1-1, whole genome shotgun sequence.</title>
        <authorList>
            <person name="Tuo L."/>
        </authorList>
    </citation>
    <scope>NUCLEOTIDE SEQUENCE [LARGE SCALE GENOMIC DNA]</scope>
    <source>
        <strain evidence="4 5">M5HDSG1-1</strain>
    </source>
</reference>
<dbReference type="Pfam" id="PF00480">
    <property type="entry name" value="ROK"/>
    <property type="match status" value="1"/>
</dbReference>
<evidence type="ECO:0000256" key="1">
    <source>
        <dbReference type="ARBA" id="ARBA00002486"/>
    </source>
</evidence>
<dbReference type="SUPFAM" id="SSF53067">
    <property type="entry name" value="Actin-like ATPase domain"/>
    <property type="match status" value="1"/>
</dbReference>
<dbReference type="InterPro" id="IPR000600">
    <property type="entry name" value="ROK"/>
</dbReference>
<dbReference type="GeneID" id="87618888"/>
<name>A0A437KB78_9BACI</name>
<comment type="function">
    <text evidence="1">Transcriptional repressor of xylose-utilizing enzymes.</text>
</comment>
<dbReference type="PANTHER" id="PTHR18964:SF149">
    <property type="entry name" value="BIFUNCTIONAL UDP-N-ACETYLGLUCOSAMINE 2-EPIMERASE_N-ACETYLMANNOSAMINE KINASE"/>
    <property type="match status" value="1"/>
</dbReference>
<protein>
    <submittedName>
        <fullName evidence="4">ROK family transcriptional regulator</fullName>
    </submittedName>
</protein>
<comment type="caution">
    <text evidence="4">The sequence shown here is derived from an EMBL/GenBank/DDBJ whole genome shotgun (WGS) entry which is preliminary data.</text>
</comment>
<dbReference type="Gene3D" id="1.10.10.10">
    <property type="entry name" value="Winged helix-like DNA-binding domain superfamily/Winged helix DNA-binding domain"/>
    <property type="match status" value="1"/>
</dbReference>
<dbReference type="GO" id="GO:0042732">
    <property type="term" value="P:D-xylose metabolic process"/>
    <property type="evidence" value="ECO:0007669"/>
    <property type="project" value="UniProtKB-KW"/>
</dbReference>
<evidence type="ECO:0000256" key="3">
    <source>
        <dbReference type="ARBA" id="ARBA00022629"/>
    </source>
</evidence>
<dbReference type="RefSeq" id="WP_127738653.1">
    <property type="nucleotide sequence ID" value="NZ_CP102590.1"/>
</dbReference>
<dbReference type="EMBL" id="RZTZ01000004">
    <property type="protein sequence ID" value="RVT62702.1"/>
    <property type="molecule type" value="Genomic_DNA"/>
</dbReference>